<proteinExistence type="predicted"/>
<dbReference type="Proteomes" id="UP000541583">
    <property type="component" value="Unassembled WGS sequence"/>
</dbReference>
<comment type="caution">
    <text evidence="5">The sequence shown here is derived from an EMBL/GenBank/DDBJ whole genome shotgun (WGS) entry which is preliminary data.</text>
</comment>
<dbReference type="EMBL" id="JACHCB010000001">
    <property type="protein sequence ID" value="MBB6107620.1"/>
    <property type="molecule type" value="Genomic_DNA"/>
</dbReference>
<evidence type="ECO:0000313" key="6">
    <source>
        <dbReference type="Proteomes" id="UP000541583"/>
    </source>
</evidence>
<comment type="pathway">
    <text evidence="2">Cofactor biosynthesis; riboflavin biosynthesis; 2-hydroxy-3-oxobutyl phosphate from D-ribulose 5-phosphate: step 1/1.</text>
</comment>
<dbReference type="EC" id="4.1.99.12" evidence="3"/>
<dbReference type="Pfam" id="PF00926">
    <property type="entry name" value="DHBP_synthase"/>
    <property type="match status" value="1"/>
</dbReference>
<accession>A0ABR6PCZ1</accession>
<dbReference type="RefSeq" id="WP_084192026.1">
    <property type="nucleotide sequence ID" value="NZ_FTMG01000001.1"/>
</dbReference>
<evidence type="ECO:0000313" key="5">
    <source>
        <dbReference type="EMBL" id="MBB6107620.1"/>
    </source>
</evidence>
<reference evidence="5 6" key="1">
    <citation type="submission" date="2020-08" db="EMBL/GenBank/DDBJ databases">
        <title>Genomic Encyclopedia of Type Strains, Phase IV (KMG-V): Genome sequencing to study the core and pangenomes of soil and plant-associated prokaryotes.</title>
        <authorList>
            <person name="Whitman W."/>
        </authorList>
    </citation>
    <scope>NUCLEOTIDE SEQUENCE [LARGE SCALE GENOMIC DNA]</scope>
    <source>
        <strain evidence="5 6">ANJLi2</strain>
    </source>
</reference>
<organism evidence="5 6">
    <name type="scientific">Mucilaginibacter lappiensis</name>
    <dbReference type="NCBI Taxonomy" id="354630"/>
    <lineage>
        <taxon>Bacteria</taxon>
        <taxon>Pseudomonadati</taxon>
        <taxon>Bacteroidota</taxon>
        <taxon>Sphingobacteriia</taxon>
        <taxon>Sphingobacteriales</taxon>
        <taxon>Sphingobacteriaceae</taxon>
        <taxon>Mucilaginibacter</taxon>
    </lineage>
</organism>
<keyword evidence="6" id="KW-1185">Reference proteome</keyword>
<evidence type="ECO:0000256" key="3">
    <source>
        <dbReference type="ARBA" id="ARBA00012153"/>
    </source>
</evidence>
<evidence type="ECO:0000256" key="1">
    <source>
        <dbReference type="ARBA" id="ARBA00002284"/>
    </source>
</evidence>
<dbReference type="InterPro" id="IPR000422">
    <property type="entry name" value="DHBP_synthase_RibB"/>
</dbReference>
<evidence type="ECO:0000256" key="2">
    <source>
        <dbReference type="ARBA" id="ARBA00004904"/>
    </source>
</evidence>
<dbReference type="SUPFAM" id="SSF55821">
    <property type="entry name" value="YrdC/RibB"/>
    <property type="match status" value="1"/>
</dbReference>
<dbReference type="Gene3D" id="3.90.870.10">
    <property type="entry name" value="DHBP synthase"/>
    <property type="match status" value="1"/>
</dbReference>
<name>A0ABR6PCZ1_9SPHI</name>
<protein>
    <recommendedName>
        <fullName evidence="4">3,4-dihydroxy-2-butanone 4-phosphate synthase</fullName>
        <ecNumber evidence="3">4.1.99.12</ecNumber>
    </recommendedName>
</protein>
<sequence length="40" mass="4104">MSLPLELASLTGLGPAGIIVEILNDDGTMARLPDLIKIAA</sequence>
<evidence type="ECO:0000256" key="4">
    <source>
        <dbReference type="ARBA" id="ARBA00018836"/>
    </source>
</evidence>
<gene>
    <name evidence="5" type="ORF">HDF23_000350</name>
</gene>
<comment type="function">
    <text evidence="1">Catalyzes the conversion of D-ribulose 5-phosphate to formate and 3,4-dihydroxy-2-butanone 4-phosphate.</text>
</comment>
<dbReference type="InterPro" id="IPR017945">
    <property type="entry name" value="DHBP_synth_RibB-like_a/b_dom"/>
</dbReference>